<dbReference type="GO" id="GO:0008810">
    <property type="term" value="F:cellulase activity"/>
    <property type="evidence" value="ECO:0007669"/>
    <property type="project" value="UniProtKB-EC"/>
</dbReference>
<dbReference type="InterPro" id="IPR013320">
    <property type="entry name" value="ConA-like_dom_sf"/>
</dbReference>
<comment type="similarity">
    <text evidence="2 9">Belongs to the glycosyl hydrolase 7 (cellulase C) family.</text>
</comment>
<evidence type="ECO:0000256" key="10">
    <source>
        <dbReference type="SAM" id="SignalP"/>
    </source>
</evidence>
<keyword evidence="7 9" id="KW-0326">Glycosidase</keyword>
<dbReference type="AlphaFoldDB" id="A0AAW0Q4U6"/>
<dbReference type="EC" id="3.2.1.-" evidence="9"/>
<evidence type="ECO:0000256" key="9">
    <source>
        <dbReference type="RuleBase" id="RU361164"/>
    </source>
</evidence>
<keyword evidence="10" id="KW-0732">Signal</keyword>
<keyword evidence="3 9" id="KW-0378">Hydrolase</keyword>
<name>A0AAW0Q4U6_9PEZI</name>
<evidence type="ECO:0000256" key="1">
    <source>
        <dbReference type="ARBA" id="ARBA00000966"/>
    </source>
</evidence>
<sequence length="426" mass="45368">MARNMILPALLAGLAAAQKPVGTETHPKLTTYRCTVAGGCAEATNYIVLDSSSHWVHQADGSGCGDWGNGPNATACPTVEACAEACVMEGVSDYKTVGVTTQSDSLTMTLLVDGQTKSPRVYLLDETEEKYEMTKFTGGEYSFDVDVSKLPCGMNGALYLSEMEAAGGKSELNPGGASWGTGYCDAQCYVTPFQNGVGNVEAKGVCCNEMDIWEANSRATQIAPHTCNQTALFLCEGAECQAQGSCDKNGCGWNNYHFDQPKYYGRGNDFTVDTTRPFTVVTQFPADASGKLLEIERLYVQDGVVIKAETIAKAGTPAVDSMTDEFCAATGATRFMDLGALQGMGDAMARGMVLAMSIWWDANGAMVWLDGSENGAGPCTKDQDKPDAILAAEPDPTVIFSKMKWGEIGSTFTGTKPATKHRALRN</sequence>
<keyword evidence="5" id="KW-0325">Glycoprotein</keyword>
<evidence type="ECO:0000256" key="3">
    <source>
        <dbReference type="ARBA" id="ARBA00022801"/>
    </source>
</evidence>
<evidence type="ECO:0000256" key="6">
    <source>
        <dbReference type="ARBA" id="ARBA00023277"/>
    </source>
</evidence>
<evidence type="ECO:0000256" key="7">
    <source>
        <dbReference type="ARBA" id="ARBA00023295"/>
    </source>
</evidence>
<dbReference type="PANTHER" id="PTHR33753">
    <property type="entry name" value="1,4-BETA-D-GLUCAN CELLOBIOHYDROLASE B"/>
    <property type="match status" value="1"/>
</dbReference>
<organism evidence="11 12">
    <name type="scientific">Apiospora kogelbergensis</name>
    <dbReference type="NCBI Taxonomy" id="1337665"/>
    <lineage>
        <taxon>Eukaryota</taxon>
        <taxon>Fungi</taxon>
        <taxon>Dikarya</taxon>
        <taxon>Ascomycota</taxon>
        <taxon>Pezizomycotina</taxon>
        <taxon>Sordariomycetes</taxon>
        <taxon>Xylariomycetidae</taxon>
        <taxon>Amphisphaeriales</taxon>
        <taxon>Apiosporaceae</taxon>
        <taxon>Apiospora</taxon>
    </lineage>
</organism>
<dbReference type="Gene3D" id="2.70.100.10">
    <property type="entry name" value="Glycoside hydrolase, family 7, domain"/>
    <property type="match status" value="1"/>
</dbReference>
<evidence type="ECO:0000313" key="11">
    <source>
        <dbReference type="EMBL" id="KAK8095544.1"/>
    </source>
</evidence>
<gene>
    <name evidence="11" type="ORF">PG999_013566</name>
</gene>
<evidence type="ECO:0000256" key="5">
    <source>
        <dbReference type="ARBA" id="ARBA00023180"/>
    </source>
</evidence>
<dbReference type="GO" id="GO:0030245">
    <property type="term" value="P:cellulose catabolic process"/>
    <property type="evidence" value="ECO:0007669"/>
    <property type="project" value="UniProtKB-KW"/>
</dbReference>
<accession>A0AAW0Q4U6</accession>
<evidence type="ECO:0000256" key="8">
    <source>
        <dbReference type="ARBA" id="ARBA00023326"/>
    </source>
</evidence>
<evidence type="ECO:0000256" key="2">
    <source>
        <dbReference type="ARBA" id="ARBA00006044"/>
    </source>
</evidence>
<evidence type="ECO:0000256" key="4">
    <source>
        <dbReference type="ARBA" id="ARBA00023001"/>
    </source>
</evidence>
<protein>
    <recommendedName>
        <fullName evidence="9">Glucanase</fullName>
        <ecNumber evidence="9">3.2.1.-</ecNumber>
    </recommendedName>
</protein>
<feature type="chain" id="PRO_5043474747" description="Glucanase" evidence="10">
    <location>
        <begin position="18"/>
        <end position="426"/>
    </location>
</feature>
<dbReference type="InterPro" id="IPR037019">
    <property type="entry name" value="Glyco_hydro_7_sf"/>
</dbReference>
<keyword evidence="12" id="KW-1185">Reference proteome</keyword>
<dbReference type="Proteomes" id="UP001392437">
    <property type="component" value="Unassembled WGS sequence"/>
</dbReference>
<dbReference type="InterPro" id="IPR001722">
    <property type="entry name" value="Glyco_hydro_7"/>
</dbReference>
<dbReference type="CDD" id="cd07999">
    <property type="entry name" value="GH7_CBH_EG"/>
    <property type="match status" value="1"/>
</dbReference>
<dbReference type="PANTHER" id="PTHR33753:SF1">
    <property type="entry name" value="ENDO-BETA-1,4-GLUCANASE CELB"/>
    <property type="match status" value="1"/>
</dbReference>
<keyword evidence="6" id="KW-0119">Carbohydrate metabolism</keyword>
<comment type="catalytic activity">
    <reaction evidence="1">
        <text>Endohydrolysis of (1-&gt;4)-beta-D-glucosidic linkages in cellulose, lichenin and cereal beta-D-glucans.</text>
        <dbReference type="EC" id="3.2.1.4"/>
    </reaction>
</comment>
<dbReference type="PRINTS" id="PR00734">
    <property type="entry name" value="GLHYDRLASE7"/>
</dbReference>
<proteinExistence type="inferred from homology"/>
<reference evidence="11 12" key="1">
    <citation type="submission" date="2023-01" db="EMBL/GenBank/DDBJ databases">
        <title>Analysis of 21 Apiospora genomes using comparative genomics revels a genus with tremendous synthesis potential of carbohydrate active enzymes and secondary metabolites.</title>
        <authorList>
            <person name="Sorensen T."/>
        </authorList>
    </citation>
    <scope>NUCLEOTIDE SEQUENCE [LARGE SCALE GENOMIC DNA]</scope>
    <source>
        <strain evidence="11 12">CBS 117206</strain>
    </source>
</reference>
<evidence type="ECO:0000313" key="12">
    <source>
        <dbReference type="Proteomes" id="UP001392437"/>
    </source>
</evidence>
<comment type="caution">
    <text evidence="11">The sequence shown here is derived from an EMBL/GenBank/DDBJ whole genome shotgun (WGS) entry which is preliminary data.</text>
</comment>
<dbReference type="Pfam" id="PF00840">
    <property type="entry name" value="Glyco_hydro_7"/>
    <property type="match status" value="1"/>
</dbReference>
<dbReference type="SUPFAM" id="SSF49899">
    <property type="entry name" value="Concanavalin A-like lectins/glucanases"/>
    <property type="match status" value="1"/>
</dbReference>
<keyword evidence="8 9" id="KW-0624">Polysaccharide degradation</keyword>
<dbReference type="EMBL" id="JAQQWP010000011">
    <property type="protein sequence ID" value="KAK8095544.1"/>
    <property type="molecule type" value="Genomic_DNA"/>
</dbReference>
<feature type="signal peptide" evidence="10">
    <location>
        <begin position="1"/>
        <end position="17"/>
    </location>
</feature>
<keyword evidence="4 9" id="KW-0136">Cellulose degradation</keyword>